<comment type="similarity">
    <text evidence="9">Belongs to the TrpF family.</text>
</comment>
<evidence type="ECO:0000256" key="5">
    <source>
        <dbReference type="ARBA" id="ARBA00022605"/>
    </source>
</evidence>
<dbReference type="GO" id="GO:0004640">
    <property type="term" value="F:phosphoribosylanthranilate isomerase activity"/>
    <property type="evidence" value="ECO:0007669"/>
    <property type="project" value="UniProtKB-UniRule"/>
</dbReference>
<dbReference type="HAMAP" id="MF_00135">
    <property type="entry name" value="PRAI"/>
    <property type="match status" value="1"/>
</dbReference>
<evidence type="ECO:0000256" key="1">
    <source>
        <dbReference type="ARBA" id="ARBA00001164"/>
    </source>
</evidence>
<dbReference type="AlphaFoldDB" id="D3PBG3"/>
<evidence type="ECO:0000256" key="8">
    <source>
        <dbReference type="ARBA" id="ARBA00023235"/>
    </source>
</evidence>
<dbReference type="EC" id="5.3.1.24" evidence="3 9"/>
<dbReference type="GO" id="GO:0000162">
    <property type="term" value="P:L-tryptophan biosynthetic process"/>
    <property type="evidence" value="ECO:0007669"/>
    <property type="project" value="UniProtKB-UniRule"/>
</dbReference>
<accession>D3PBG3</accession>
<sequence>MFIKVCGITTFEQIEWAIELGYSAVGIVFHPKSKRYVGYTKGIKLADYAKNKILTVCVGIDFDEVKDVYDNFDYVQLYNYRELDNLIYGTADKPDNEKFKYLIFDRSMGKGVFECDYPEWVYDYTDRLLVSGGLTPENVGNVFEKIIPAGVDVSSGVEVDYGVKSFEKMKLFIEKIKQHI</sequence>
<dbReference type="EMBL" id="AP011529">
    <property type="protein sequence ID" value="BAI79936.1"/>
    <property type="molecule type" value="Genomic_DNA"/>
</dbReference>
<reference evidence="11 12" key="1">
    <citation type="journal article" date="2010" name="DNA Res.">
        <title>Bacterial lifestyle in a deep-sea hydrothermal vent chimney revealed by the genome sequence of the thermophilic bacterium Deferribacter desulfuricans SSM1.</title>
        <authorList>
            <person name="Takaki Y."/>
            <person name="Shimamura S."/>
            <person name="Nakagawa S."/>
            <person name="Fukuhara Y."/>
            <person name="Horikawa H."/>
            <person name="Ankai A."/>
            <person name="Harada T."/>
            <person name="Hosoyama A."/>
            <person name="Oguchi A."/>
            <person name="Fukui S."/>
            <person name="Fujita N."/>
            <person name="Takami H."/>
            <person name="Takai K."/>
        </authorList>
    </citation>
    <scope>NUCLEOTIDE SEQUENCE [LARGE SCALE GENOMIC DNA]</scope>
    <source>
        <strain evidence="12">DSM 14783 / JCM 11476 / NBRC 101012 / SSM1</strain>
    </source>
</reference>
<evidence type="ECO:0000313" key="12">
    <source>
        <dbReference type="Proteomes" id="UP000001520"/>
    </source>
</evidence>
<dbReference type="InterPro" id="IPR013785">
    <property type="entry name" value="Aldolase_TIM"/>
</dbReference>
<keyword evidence="7 9" id="KW-0057">Aromatic amino acid biosynthesis</keyword>
<dbReference type="Proteomes" id="UP000001520">
    <property type="component" value="Chromosome"/>
</dbReference>
<dbReference type="HOGENOM" id="CLU_076364_0_1_0"/>
<keyword evidence="6 9" id="KW-0822">Tryptophan biosynthesis</keyword>
<evidence type="ECO:0000313" key="11">
    <source>
        <dbReference type="EMBL" id="BAI79936.1"/>
    </source>
</evidence>
<dbReference type="Gene3D" id="3.20.20.70">
    <property type="entry name" value="Aldolase class I"/>
    <property type="match status" value="2"/>
</dbReference>
<dbReference type="InterPro" id="IPR001240">
    <property type="entry name" value="PRAI_dom"/>
</dbReference>
<evidence type="ECO:0000256" key="7">
    <source>
        <dbReference type="ARBA" id="ARBA00023141"/>
    </source>
</evidence>
<gene>
    <name evidence="9 11" type="primary">trpF</name>
    <name evidence="11" type="ordered locus">DEFDS_0442</name>
</gene>
<feature type="domain" description="N-(5'phosphoribosyl) anthranilate isomerase (PRAI)" evidence="10">
    <location>
        <begin position="102"/>
        <end position="174"/>
    </location>
</feature>
<dbReference type="InterPro" id="IPR044643">
    <property type="entry name" value="TrpF_fam"/>
</dbReference>
<dbReference type="RefSeq" id="WP_013007184.1">
    <property type="nucleotide sequence ID" value="NC_013939.1"/>
</dbReference>
<dbReference type="STRING" id="639282.DEFDS_0442"/>
<dbReference type="SUPFAM" id="SSF51366">
    <property type="entry name" value="Ribulose-phoshate binding barrel"/>
    <property type="match status" value="1"/>
</dbReference>
<dbReference type="eggNOG" id="COG0135">
    <property type="taxonomic scope" value="Bacteria"/>
</dbReference>
<keyword evidence="5 9" id="KW-0028">Amino-acid biosynthesis</keyword>
<dbReference type="OrthoDB" id="3243379at2"/>
<keyword evidence="8 9" id="KW-0413">Isomerase</keyword>
<dbReference type="InterPro" id="IPR011060">
    <property type="entry name" value="RibuloseP-bd_barrel"/>
</dbReference>
<evidence type="ECO:0000256" key="4">
    <source>
        <dbReference type="ARBA" id="ARBA00022272"/>
    </source>
</evidence>
<proteinExistence type="inferred from homology"/>
<dbReference type="KEGG" id="ddf:DEFDS_0442"/>
<evidence type="ECO:0000256" key="3">
    <source>
        <dbReference type="ARBA" id="ARBA00012572"/>
    </source>
</evidence>
<comment type="catalytic activity">
    <reaction evidence="1 9">
        <text>N-(5-phospho-beta-D-ribosyl)anthranilate = 1-(2-carboxyphenylamino)-1-deoxy-D-ribulose 5-phosphate</text>
        <dbReference type="Rhea" id="RHEA:21540"/>
        <dbReference type="ChEBI" id="CHEBI:18277"/>
        <dbReference type="ChEBI" id="CHEBI:58613"/>
        <dbReference type="EC" id="5.3.1.24"/>
    </reaction>
</comment>
<evidence type="ECO:0000256" key="2">
    <source>
        <dbReference type="ARBA" id="ARBA00004664"/>
    </source>
</evidence>
<evidence type="ECO:0000259" key="10">
    <source>
        <dbReference type="Pfam" id="PF00697"/>
    </source>
</evidence>
<dbReference type="PANTHER" id="PTHR42894">
    <property type="entry name" value="N-(5'-PHOSPHORIBOSYL)ANTHRANILATE ISOMERASE"/>
    <property type="match status" value="1"/>
</dbReference>
<evidence type="ECO:0000256" key="9">
    <source>
        <dbReference type="HAMAP-Rule" id="MF_00135"/>
    </source>
</evidence>
<dbReference type="PANTHER" id="PTHR42894:SF1">
    <property type="entry name" value="N-(5'-PHOSPHORIBOSYL)ANTHRANILATE ISOMERASE"/>
    <property type="match status" value="1"/>
</dbReference>
<dbReference type="UniPathway" id="UPA00035">
    <property type="reaction ID" value="UER00042"/>
</dbReference>
<name>D3PBG3_DEFDS</name>
<comment type="pathway">
    <text evidence="2 9">Amino-acid biosynthesis; L-tryptophan biosynthesis; L-tryptophan from chorismate: step 3/5.</text>
</comment>
<evidence type="ECO:0000256" key="6">
    <source>
        <dbReference type="ARBA" id="ARBA00022822"/>
    </source>
</evidence>
<keyword evidence="12" id="KW-1185">Reference proteome</keyword>
<dbReference type="CDD" id="cd00405">
    <property type="entry name" value="PRAI"/>
    <property type="match status" value="1"/>
</dbReference>
<dbReference type="Pfam" id="PF00697">
    <property type="entry name" value="PRAI"/>
    <property type="match status" value="1"/>
</dbReference>
<organism evidence="11 12">
    <name type="scientific">Deferribacter desulfuricans (strain DSM 14783 / JCM 11476 / NBRC 101012 / SSM1)</name>
    <dbReference type="NCBI Taxonomy" id="639282"/>
    <lineage>
        <taxon>Bacteria</taxon>
        <taxon>Pseudomonadati</taxon>
        <taxon>Deferribacterota</taxon>
        <taxon>Deferribacteres</taxon>
        <taxon>Deferribacterales</taxon>
        <taxon>Deferribacteraceae</taxon>
        <taxon>Deferribacter</taxon>
    </lineage>
</organism>
<protein>
    <recommendedName>
        <fullName evidence="4 9">N-(5'-phosphoribosyl)anthranilate isomerase</fullName>
        <shortName evidence="9">PRAI</shortName>
        <ecNumber evidence="3 9">5.3.1.24</ecNumber>
    </recommendedName>
</protein>